<evidence type="ECO:0000313" key="2">
    <source>
        <dbReference type="EMBL" id="MCE2594822.1"/>
    </source>
</evidence>
<evidence type="ECO:0000259" key="1">
    <source>
        <dbReference type="PROSITE" id="PS50404"/>
    </source>
</evidence>
<feature type="domain" description="GST N-terminal" evidence="1">
    <location>
        <begin position="39"/>
        <end position="121"/>
    </location>
</feature>
<dbReference type="Proteomes" id="UP001201273">
    <property type="component" value="Unassembled WGS sequence"/>
</dbReference>
<dbReference type="InterPro" id="IPR036249">
    <property type="entry name" value="Thioredoxin-like_sf"/>
</dbReference>
<gene>
    <name evidence="2" type="ORF">K6Y31_08335</name>
</gene>
<sequence>MKIVRWILGRIILLLNAIFTPKGVKRSPIAQTEIDSRTAKLSLYQFNACPFCVKVRRQMKRLSVNIECRDAQNDPQHKADLLAGGGRVKVPCLRIESKGETQWLYESSDIVAYLNKEFATK</sequence>
<dbReference type="SUPFAM" id="SSF52833">
    <property type="entry name" value="Thioredoxin-like"/>
    <property type="match status" value="1"/>
</dbReference>
<dbReference type="InterPro" id="IPR002109">
    <property type="entry name" value="Glutaredoxin"/>
</dbReference>
<dbReference type="InterPro" id="IPR004045">
    <property type="entry name" value="Glutathione_S-Trfase_N"/>
</dbReference>
<dbReference type="PROSITE" id="PS51354">
    <property type="entry name" value="GLUTAREDOXIN_2"/>
    <property type="match status" value="1"/>
</dbReference>
<proteinExistence type="predicted"/>
<dbReference type="Pfam" id="PF00462">
    <property type="entry name" value="Glutaredoxin"/>
    <property type="match status" value="1"/>
</dbReference>
<dbReference type="Gene3D" id="3.40.30.10">
    <property type="entry name" value="Glutaredoxin"/>
    <property type="match status" value="1"/>
</dbReference>
<organism evidence="2 3">
    <name type="scientific">Motilimonas cestriensis</name>
    <dbReference type="NCBI Taxonomy" id="2742685"/>
    <lineage>
        <taxon>Bacteria</taxon>
        <taxon>Pseudomonadati</taxon>
        <taxon>Pseudomonadota</taxon>
        <taxon>Gammaproteobacteria</taxon>
        <taxon>Alteromonadales</taxon>
        <taxon>Alteromonadales genera incertae sedis</taxon>
        <taxon>Motilimonas</taxon>
    </lineage>
</organism>
<name>A0ABS8W9P5_9GAMM</name>
<accession>A0ABS8W9P5</accession>
<dbReference type="EMBL" id="JAIMJA010000007">
    <property type="protein sequence ID" value="MCE2594822.1"/>
    <property type="molecule type" value="Genomic_DNA"/>
</dbReference>
<protein>
    <submittedName>
        <fullName evidence="2">Glutaredoxin</fullName>
    </submittedName>
</protein>
<dbReference type="RefSeq" id="WP_233052335.1">
    <property type="nucleotide sequence ID" value="NZ_JAIMJA010000007.1"/>
</dbReference>
<reference evidence="2 3" key="1">
    <citation type="journal article" date="2022" name="Environ. Microbiol. Rep.">
        <title>Eco-phylogenetic analyses reveal divergent evolution of vitamin B12 metabolism in the marine bacterial family 'Psychromonadaceae'.</title>
        <authorList>
            <person name="Jin X."/>
            <person name="Yang Y."/>
            <person name="Cao H."/>
            <person name="Gao B."/>
            <person name="Zhao Z."/>
        </authorList>
    </citation>
    <scope>NUCLEOTIDE SEQUENCE [LARGE SCALE GENOMIC DNA]</scope>
    <source>
        <strain evidence="2 3">MKS20</strain>
    </source>
</reference>
<keyword evidence="3" id="KW-1185">Reference proteome</keyword>
<evidence type="ECO:0000313" key="3">
    <source>
        <dbReference type="Proteomes" id="UP001201273"/>
    </source>
</evidence>
<comment type="caution">
    <text evidence="2">The sequence shown here is derived from an EMBL/GenBank/DDBJ whole genome shotgun (WGS) entry which is preliminary data.</text>
</comment>
<dbReference type="PROSITE" id="PS50404">
    <property type="entry name" value="GST_NTER"/>
    <property type="match status" value="1"/>
</dbReference>